<evidence type="ECO:0000313" key="5">
    <source>
        <dbReference type="Proteomes" id="UP001519460"/>
    </source>
</evidence>
<feature type="compositionally biased region" description="Low complexity" evidence="2">
    <location>
        <begin position="1734"/>
        <end position="1748"/>
    </location>
</feature>
<feature type="compositionally biased region" description="Low complexity" evidence="2">
    <location>
        <begin position="1676"/>
        <end position="1691"/>
    </location>
</feature>
<proteinExistence type="predicted"/>
<dbReference type="PANTHER" id="PTHR12517">
    <property type="entry name" value="VACUOLAR PROTEIN SORTING-ASSOCIATED PROTEIN 13B"/>
    <property type="match status" value="1"/>
</dbReference>
<accession>A0ABD0KF46</accession>
<feature type="region of interest" description="Disordered" evidence="2">
    <location>
        <begin position="1670"/>
        <end position="1704"/>
    </location>
</feature>
<evidence type="ECO:0000256" key="1">
    <source>
        <dbReference type="ARBA" id="ARBA00022448"/>
    </source>
</evidence>
<keyword evidence="5" id="KW-1185">Reference proteome</keyword>
<evidence type="ECO:0000259" key="3">
    <source>
        <dbReference type="Pfam" id="PF12624"/>
    </source>
</evidence>
<feature type="region of interest" description="Disordered" evidence="2">
    <location>
        <begin position="1932"/>
        <end position="1975"/>
    </location>
</feature>
<feature type="compositionally biased region" description="Polar residues" evidence="2">
    <location>
        <begin position="1932"/>
        <end position="1947"/>
    </location>
</feature>
<feature type="compositionally biased region" description="Low complexity" evidence="2">
    <location>
        <begin position="101"/>
        <end position="114"/>
    </location>
</feature>
<dbReference type="PANTHER" id="PTHR12517:SF0">
    <property type="entry name" value="INTERMEMBRANE LIPID TRANSFER PROTEIN VPS13B"/>
    <property type="match status" value="1"/>
</dbReference>
<evidence type="ECO:0000313" key="4">
    <source>
        <dbReference type="EMBL" id="KAK7485682.1"/>
    </source>
</evidence>
<organism evidence="4 5">
    <name type="scientific">Batillaria attramentaria</name>
    <dbReference type="NCBI Taxonomy" id="370345"/>
    <lineage>
        <taxon>Eukaryota</taxon>
        <taxon>Metazoa</taxon>
        <taxon>Spiralia</taxon>
        <taxon>Lophotrochozoa</taxon>
        <taxon>Mollusca</taxon>
        <taxon>Gastropoda</taxon>
        <taxon>Caenogastropoda</taxon>
        <taxon>Sorbeoconcha</taxon>
        <taxon>Cerithioidea</taxon>
        <taxon>Batillariidae</taxon>
        <taxon>Batillaria</taxon>
    </lineage>
</organism>
<dbReference type="EMBL" id="JACVVK020000191">
    <property type="protein sequence ID" value="KAK7485682.1"/>
    <property type="molecule type" value="Genomic_DNA"/>
</dbReference>
<protein>
    <recommendedName>
        <fullName evidence="3">Chorein N-terminal domain-containing protein</fullName>
    </recommendedName>
</protein>
<name>A0ABD0KF46_9CAEN</name>
<dbReference type="InterPro" id="IPR039782">
    <property type="entry name" value="VPS13B"/>
</dbReference>
<dbReference type="Proteomes" id="UP001519460">
    <property type="component" value="Unassembled WGS sequence"/>
</dbReference>
<reference evidence="4 5" key="1">
    <citation type="journal article" date="2023" name="Sci. Data">
        <title>Genome assembly of the Korean intertidal mud-creeper Batillaria attramentaria.</title>
        <authorList>
            <person name="Patra A.K."/>
            <person name="Ho P.T."/>
            <person name="Jun S."/>
            <person name="Lee S.J."/>
            <person name="Kim Y."/>
            <person name="Won Y.J."/>
        </authorList>
    </citation>
    <scope>NUCLEOTIDE SEQUENCE [LARGE SCALE GENOMIC DNA]</scope>
    <source>
        <strain evidence="4">Wonlab-2016</strain>
    </source>
</reference>
<feature type="compositionally biased region" description="Low complexity" evidence="2">
    <location>
        <begin position="897"/>
        <end position="915"/>
    </location>
</feature>
<feature type="region of interest" description="Disordered" evidence="2">
    <location>
        <begin position="893"/>
        <end position="943"/>
    </location>
</feature>
<sequence length="3541" mass="388666">MFKLESYITPWLMGYLDRYVKLRPDDLQLSLWGGDAVLYNLDLRLDVLEKAMQLPITFKSGHIHELRLHVPWTKLGSEPILITINTVECILKVRDTAYDDSSSSASSSSVTPSSKSHRRLKRQPTEELPPGYLQSILNRIVNNVTFIINNLILKFVEDDIVLSVNVKSAECYSCDIDWKRAFVDISPQELVLRKVINFSDLTVCLDKSSADGRIDNYQEPMLYRCFIMCRLHMTYDSVNAKMPTVTRLNVFCEKLDWLVTDTQLPMFIRLIELCLALYYGYLDFPAGSPAKEDQAQSSADRTQHSEGGAVGGEDMDGQGWAAWMWSMVPQILPEGEEDELFMSSAPARVPVLSLGFYVQQATVTFKLTEHVREASSKLGGRKLVFHPFLVLDTGGLAVEVLMQGVSFFNVQCGISKFTLTSEGPCICGYKDAKNSQSSVMFSGGKSSAGDLVYDSNSLFDAQSSENRGDQVRFILNSEDHLQNYSESYGMQRFGSFWMDYVSTLILPDTGHSSSQSSDVDVVESTLFHQENSTIRFLFGPSHCHISSSAVHRIHKFLCCAWNHHYEPYKNLRTREEKGERVQLTETQIKELEEFIPTISYHLTLLQPTVTVSAAHHPHCNIPSKTYSVHRSKNKKSVEGAQTGLNIPNICLSAARFDLQLLKPMYPGRLVRLVSNIVGPSSNLLHHCHSHTQIKVFSLQAGLKRAGQKGKSWQPVIILPPCSMAAYMRSLVLPDVWKSSYLPTWEHTYELLQVSVAASKASLVAVVQVVSSWTQPTLTSAHTEDTLLTDLFPDTDKERMNLPVLELSLSGMEIRSCHTPLVQAYTGSLSSFQILLYLPAPSVLLVSVEGIAGCLDPGLLQWFVYAPRPKLPHTPAADVPGAAVDVPLAEATSPLQVSGSHMSIRSSSSQTQPTTSRMFSHSQSHSRPRPQSAGGDGSVDKVGSADSTAADGLSKLLVNIFPLLRMMQVQVDIKASCVFVPTTPLLLGERSVDIAANIQSLWWEGATEEVVVVCLPAISVHSAAATPMAIIQDIPITAVDGSLLSEKLPWTLQLKQLTAFTLHADKKCHPLLEGMDVTSTVGATVQYYPLTSDNIHTIAMCVHLDITPPLLALTHAQVMLGWKLAEIVGEVVRNIQQVAHTCYTQFVQRPAPVLEGHDTNPPEHESSGIRYTEVSATGGSPDGVDVGTTDLSEDTSQEPLHHVVTSTATLDGHNVKLSLWLQCVLPRLIISVATTTDSEKQMKVMMEDLALSCDMQQVYLKLKSKLGSVCINNYIQRASGEWELDDEGPVILSTSKDLPRGLHVASNQNCNSDRQPASTLFPLREKFSGEKAHGFFSLTYTRALCKNVRKKMKKMNVDLTSIADKEDHQPAHGLFFHKFVSEVCVKMEPVDVVLHFPSIERVLSLINHNEHKGEAQTSRPNVDKRDVQAPAMDVQTSSVFAATHTTPLVYADVGTVRLFVPVSGPLVTHSQCEEQEIKSTLTHNLLLLQIDSFHIQPYANNPLPRYPVEREMFAHALQTEMLHQTGSCVEDRQYQLQMKALSLSSGRWDDILHVWRQKKTDGHLAPVNPGAQNPALEWNTYLGQGNKVQEIHLVPMAAAFDLCLVVAPPIVYDNPMEGQSKLVCGLTAELNILSDLDLHLSTQQLHLLSALMTHVGDLTSKVSASNIKHSTGVAQRSHGVSDSGVGSDLSSHTRQDGGTVHGRKQRGQVPLDVLLTAGRISLTLYAHVFKMAAPSDSVGSHSSPHSGRMSGREGRERHRKPGRLYTHDNFAQLTHGMSGLRDEDGGECVAFSFIQPLVGDDLNEQAHSVDGVCVHPFMYVYIAQPHTVISCWPDKDKVELSCYDVLVKGAKSVLSFPVAEHRLMPDHADFDVYWVETRAGQPDAKTGIPPCLLTLHLTNLLSLPAGVEVKVERPVKVNLGRDTMQQVSAFMQHLSPTESPQHQSSPVSGVTPERTSPAHPRQASSRGSQTCEEDGQPFSGSAFNVLQAVEKVTMRTEQVVVSFEAVSKQCTAGIMASVGSISVDVDVQQRKLGNMMVAQGSMSWKDVLVKTVYNKGQHILAGPVTLDMDAALRWPHAGLMSVPQIVLSLQAGLVLVNLGQETALCLHTLADSLQPVPQSASSAPRQKYDTKPGSVAHQGLPQITVHSQSHDDLRAGPFKYIQNVSGSKEWPDALEIVFSAGEPELGIDSTMTWAYPEPRLITAINTLPVPFSSYLVVNADQVVTVPCQLQYWDDRVQDFVLYARFELSESESSTVRLPEVRPTNISSLAVSYMWRVVLGHAGQSTYTNPCTQVVGGGRGDGVVLATALAASVCLDSCCVPDLVPALQASVSLASIQLQFYNHLTYNGTGVPGKLGSFKMSEALPLDQQWAVFNMDNLVFLSSHIHGPHSRSAIEFSSDNSNDAVIFSQLIICNNTQETLRFGQVGTDENVALQPGYMMPYSWRSYQTKQLLHLCLEHPTWRWCSPISVEKDGHTVRVVRARDQRYTLVVKTKHLNPMCRQVVVSGQLLVGSRLSLPLEVHVVRHECDNVADIQGPVSELEAGKMLPSYVVEHEDLAGVSVRLAGHHLPWSHTVHVGGEDMRDNQLLKLMLPDGVSFFHVWCRIFCKALGDARQKLILLSPLYVLRSHLPRPLHVMLETGRSKQRQELEVLGQGHEYQLHCTGGDISHHISFRLGTNLPHSSPPVILSSGLVDQVQQADDAAIDLDTLCEDVAQSDMSLTWPYTDLQSASDATGWMWTEQTSVDLNIHLSQYISGCRTLLVDITPWCLLTNATPLQLVLLAQGRQLQLPSGGTLAPPVLQDLQIGIEKAGQLWYTPPVPLRDDDVEKHRYSPELGSVLFLDSSVHVQLLLPSDKQNGSTQVVPLSVTSSVMHGMRIITVNAQLLISNTTRLPLQARYMAVPRSHTKLMMSDCNIAPSDVAPSPTASTLPLLEWQLLGDGSSTKDSLDHVLYIAFKMGGDRDAATVGCSPPVWSVPVRVVHSRDGARLTVSIPIQEDGVACTVAVCVTCQVQDCQTFLVLSEDSTPFCVLHNHCPFPISYGQAASSLTSRGNVVQEESELLEAVPCVPSGGWAHYTMPYINTHFPSLDATSIPRIHVRALLPAPEPDKQHWSQDVEQTPPATVPSVWSAGIDLNIGDTFLQLTNVANVKVNIKQVSNVKHIVLSVLNKAEISAKEVRSRIKGSEDFTVTTESAGSAKSFGLDVTSDKSFPLTGSMKMELEAVSQPLLGQLTVGVLLEGLRFTLHDDLTRPDVITELLQIQMDRVLVACYPVWGAGGSGGCSTCVAICVGDFQVDNPLTQQGHFDFPVLLRPQELVQPVSEEIVAGLGVIELHAVLRSASVLHLQLVMGVHPQYGSGLFCDSVEMAIKPLSVYVEDSYFYHLAGEFGRCMPASLSVRTCHPLTTCQVPPAVVECARVHQCPLRIGRLCLHPASVLLSVHASVKLFLATDHAPLAFRRFERHNLFTCSQQLAYAMALHYITSAVFRAGMVVGAMDILGSPTGLVRSVSVGVSDLVRLPYHGLTNSPTAFVTGIFGGVGSLVRNTTA</sequence>
<feature type="domain" description="Chorein N-terminal" evidence="3">
    <location>
        <begin position="4"/>
        <end position="245"/>
    </location>
</feature>
<keyword evidence="1" id="KW-0813">Transport</keyword>
<feature type="non-terminal residue" evidence="4">
    <location>
        <position position="3541"/>
    </location>
</feature>
<dbReference type="InterPro" id="IPR026854">
    <property type="entry name" value="VPS13_N"/>
</dbReference>
<comment type="caution">
    <text evidence="4">The sequence shown here is derived from an EMBL/GenBank/DDBJ whole genome shotgun (WGS) entry which is preliminary data.</text>
</comment>
<feature type="region of interest" description="Disordered" evidence="2">
    <location>
        <begin position="292"/>
        <end position="311"/>
    </location>
</feature>
<feature type="region of interest" description="Disordered" evidence="2">
    <location>
        <begin position="99"/>
        <end position="124"/>
    </location>
</feature>
<feature type="region of interest" description="Disordered" evidence="2">
    <location>
        <begin position="1734"/>
        <end position="1759"/>
    </location>
</feature>
<dbReference type="Pfam" id="PF12624">
    <property type="entry name" value="VPS13_N"/>
    <property type="match status" value="1"/>
</dbReference>
<dbReference type="GO" id="GO:0006869">
    <property type="term" value="P:lipid transport"/>
    <property type="evidence" value="ECO:0007669"/>
    <property type="project" value="UniProtKB-KW"/>
</dbReference>
<gene>
    <name evidence="4" type="ORF">BaRGS_00023131</name>
</gene>
<evidence type="ECO:0000256" key="2">
    <source>
        <dbReference type="SAM" id="MobiDB-lite"/>
    </source>
</evidence>